<evidence type="ECO:0000256" key="2">
    <source>
        <dbReference type="ARBA" id="ARBA00010835"/>
    </source>
</evidence>
<dbReference type="InterPro" id="IPR045853">
    <property type="entry name" value="Pep_chain_release_fac_I_sf"/>
</dbReference>
<feature type="region of interest" description="Disordered" evidence="5">
    <location>
        <begin position="146"/>
        <end position="259"/>
    </location>
</feature>
<name>A0ABR4NDF5_9FUNG</name>
<accession>A0ABR4NDF5</accession>
<dbReference type="InterPro" id="IPR052405">
    <property type="entry name" value="Mito_Transl_Release_Factor"/>
</dbReference>
<evidence type="ECO:0000313" key="7">
    <source>
        <dbReference type="EMBL" id="KAL2917574.1"/>
    </source>
</evidence>
<feature type="compositionally biased region" description="Pro residues" evidence="5">
    <location>
        <begin position="41"/>
        <end position="50"/>
    </location>
</feature>
<feature type="domain" description="Prokaryotic-type class I peptide chain release factors" evidence="6">
    <location>
        <begin position="81"/>
        <end position="173"/>
    </location>
</feature>
<evidence type="ECO:0000313" key="8">
    <source>
        <dbReference type="Proteomes" id="UP001527925"/>
    </source>
</evidence>
<keyword evidence="8" id="KW-1185">Reference proteome</keyword>
<keyword evidence="4" id="KW-0496">Mitochondrion</keyword>
<dbReference type="PANTHER" id="PTHR46203:SF1">
    <property type="entry name" value="MITOCHONDRIAL TRANSLATION RELEASE FACTOR IN RESCUE"/>
    <property type="match status" value="1"/>
</dbReference>
<dbReference type="PANTHER" id="PTHR46203">
    <property type="entry name" value="PROBABLE PEPTIDE CHAIN RELEASE FACTOR C12ORF65"/>
    <property type="match status" value="1"/>
</dbReference>
<dbReference type="Gene3D" id="3.30.160.20">
    <property type="match status" value="1"/>
</dbReference>
<feature type="compositionally biased region" description="Acidic residues" evidence="5">
    <location>
        <begin position="183"/>
        <end position="213"/>
    </location>
</feature>
<reference evidence="7 8" key="1">
    <citation type="submission" date="2023-09" db="EMBL/GenBank/DDBJ databases">
        <title>Pangenome analysis of Batrachochytrium dendrobatidis and related Chytrids.</title>
        <authorList>
            <person name="Yacoub M.N."/>
            <person name="Stajich J.E."/>
            <person name="James T.Y."/>
        </authorList>
    </citation>
    <scope>NUCLEOTIDE SEQUENCE [LARGE SCALE GENOMIC DNA]</scope>
    <source>
        <strain evidence="7 8">JEL0888</strain>
    </source>
</reference>
<sequence>MARWWYAPPQTPAATQRPALIFADFTNTCTPSDRLKSTAAPPSPSPPQPPSESSGETSSPASPPPAPKPRYQPDVAQKKRSEVTLNENDLEEKFVKGSGPGGQKINKNRSSVQLRHIPTGLIVERFRELANNRKEARKLLRLKLDELVNGENSVLAQRAAKKRRQAAKQRQRAKKKYGGTLDETPDGDDDDNEEDGDDDDDDGDDVDDDEVDGENGSRSDAGQDSANVRPAPAVPAAPASAPVGSKPRSSSISRHPGSK</sequence>
<dbReference type="EMBL" id="JADGIZ020000010">
    <property type="protein sequence ID" value="KAL2917574.1"/>
    <property type="molecule type" value="Genomic_DNA"/>
</dbReference>
<dbReference type="Pfam" id="PF00472">
    <property type="entry name" value="RF-1"/>
    <property type="match status" value="1"/>
</dbReference>
<feature type="compositionally biased region" description="Pro residues" evidence="5">
    <location>
        <begin position="61"/>
        <end position="70"/>
    </location>
</feature>
<evidence type="ECO:0000256" key="4">
    <source>
        <dbReference type="ARBA" id="ARBA00023128"/>
    </source>
</evidence>
<evidence type="ECO:0000259" key="6">
    <source>
        <dbReference type="Pfam" id="PF00472"/>
    </source>
</evidence>
<feature type="compositionally biased region" description="Low complexity" evidence="5">
    <location>
        <begin position="225"/>
        <end position="247"/>
    </location>
</feature>
<comment type="subcellular location">
    <subcellularLocation>
        <location evidence="1">Mitochondrion</location>
    </subcellularLocation>
</comment>
<protein>
    <recommendedName>
        <fullName evidence="6">Prokaryotic-type class I peptide chain release factors domain-containing protein</fullName>
    </recommendedName>
</protein>
<keyword evidence="3" id="KW-0809">Transit peptide</keyword>
<feature type="compositionally biased region" description="Low complexity" evidence="5">
    <location>
        <begin position="51"/>
        <end position="60"/>
    </location>
</feature>
<evidence type="ECO:0000256" key="1">
    <source>
        <dbReference type="ARBA" id="ARBA00004173"/>
    </source>
</evidence>
<gene>
    <name evidence="7" type="ORF">HK105_202859</name>
</gene>
<organism evidence="7 8">
    <name type="scientific">Polyrhizophydium stewartii</name>
    <dbReference type="NCBI Taxonomy" id="2732419"/>
    <lineage>
        <taxon>Eukaryota</taxon>
        <taxon>Fungi</taxon>
        <taxon>Fungi incertae sedis</taxon>
        <taxon>Chytridiomycota</taxon>
        <taxon>Chytridiomycota incertae sedis</taxon>
        <taxon>Chytridiomycetes</taxon>
        <taxon>Rhizophydiales</taxon>
        <taxon>Rhizophydiales incertae sedis</taxon>
        <taxon>Polyrhizophydium</taxon>
    </lineage>
</organism>
<evidence type="ECO:0000256" key="3">
    <source>
        <dbReference type="ARBA" id="ARBA00022946"/>
    </source>
</evidence>
<dbReference type="SUPFAM" id="SSF75620">
    <property type="entry name" value="Release factor"/>
    <property type="match status" value="1"/>
</dbReference>
<comment type="similarity">
    <text evidence="2">Belongs to the prokaryotic/mitochondrial release factor family.</text>
</comment>
<evidence type="ECO:0000256" key="5">
    <source>
        <dbReference type="SAM" id="MobiDB-lite"/>
    </source>
</evidence>
<dbReference type="Proteomes" id="UP001527925">
    <property type="component" value="Unassembled WGS sequence"/>
</dbReference>
<dbReference type="InterPro" id="IPR000352">
    <property type="entry name" value="Pep_chain_release_fac_I"/>
</dbReference>
<feature type="region of interest" description="Disordered" evidence="5">
    <location>
        <begin position="25"/>
        <end position="111"/>
    </location>
</feature>
<proteinExistence type="inferred from homology"/>
<comment type="caution">
    <text evidence="7">The sequence shown here is derived from an EMBL/GenBank/DDBJ whole genome shotgun (WGS) entry which is preliminary data.</text>
</comment>
<feature type="compositionally biased region" description="Basic residues" evidence="5">
    <location>
        <begin position="159"/>
        <end position="177"/>
    </location>
</feature>